<feature type="transmembrane region" description="Helical" evidence="1">
    <location>
        <begin position="168"/>
        <end position="185"/>
    </location>
</feature>
<feature type="transmembrane region" description="Helical" evidence="1">
    <location>
        <begin position="135"/>
        <end position="156"/>
    </location>
</feature>
<dbReference type="EMBL" id="JADIXZ010000001">
    <property type="protein sequence ID" value="MBK6299930.1"/>
    <property type="molecule type" value="Genomic_DNA"/>
</dbReference>
<dbReference type="AlphaFoldDB" id="A0A935CCX6"/>
<sequence length="231" mass="24125">MLDPTKTTLPKQWASEFAMALRSRDVTGAAIGDALREAEAYCADSGQAPLEAFGPAAAYADSLTDLPTVAAHTSWAARIAPSALGLAGLTLALPTFDAWRAGRSVQLPLGGLVTLLVIAATVTVFLVWPRTFRRAVPFLILVSLGMWGSVSATALLQQPVATLPTVPSALVAAGALIGSGIWQMRTLDMDVIVDPLGPTPRPGRGFLLLTAWLLPIGTLVAMGIAMFAPVR</sequence>
<feature type="transmembrane region" description="Helical" evidence="1">
    <location>
        <begin position="75"/>
        <end position="96"/>
    </location>
</feature>
<dbReference type="Proteomes" id="UP000718281">
    <property type="component" value="Unassembled WGS sequence"/>
</dbReference>
<feature type="transmembrane region" description="Helical" evidence="1">
    <location>
        <begin position="205"/>
        <end position="228"/>
    </location>
</feature>
<accession>A0A935CCX6</accession>
<reference evidence="2 3" key="1">
    <citation type="submission" date="2020-10" db="EMBL/GenBank/DDBJ databases">
        <title>Connecting structure to function with the recovery of over 1000 high-quality activated sludge metagenome-assembled genomes encoding full-length rRNA genes using long-read sequencing.</title>
        <authorList>
            <person name="Singleton C.M."/>
            <person name="Petriglieri F."/>
            <person name="Kristensen J.M."/>
            <person name="Kirkegaard R.H."/>
            <person name="Michaelsen T.Y."/>
            <person name="Andersen M.H."/>
            <person name="Karst S.M."/>
            <person name="Dueholm M.S."/>
            <person name="Nielsen P.H."/>
            <person name="Albertsen M."/>
        </authorList>
    </citation>
    <scope>NUCLEOTIDE SEQUENCE [LARGE SCALE GENOMIC DNA]</scope>
    <source>
        <strain evidence="2">AalE_18-Q3-R2-46_BAT3C.188</strain>
    </source>
</reference>
<name>A0A935CCX6_9MICO</name>
<evidence type="ECO:0000313" key="3">
    <source>
        <dbReference type="Proteomes" id="UP000718281"/>
    </source>
</evidence>
<organism evidence="2 3">
    <name type="scientific">Candidatus Phosphoribacter hodrii</name>
    <dbReference type="NCBI Taxonomy" id="2953743"/>
    <lineage>
        <taxon>Bacteria</taxon>
        <taxon>Bacillati</taxon>
        <taxon>Actinomycetota</taxon>
        <taxon>Actinomycetes</taxon>
        <taxon>Micrococcales</taxon>
        <taxon>Dermatophilaceae</taxon>
        <taxon>Candidatus Phosphoribacter</taxon>
    </lineage>
</organism>
<feature type="transmembrane region" description="Helical" evidence="1">
    <location>
        <begin position="108"/>
        <end position="129"/>
    </location>
</feature>
<comment type="caution">
    <text evidence="2">The sequence shown here is derived from an EMBL/GenBank/DDBJ whole genome shotgun (WGS) entry which is preliminary data.</text>
</comment>
<keyword evidence="1" id="KW-0472">Membrane</keyword>
<evidence type="ECO:0000313" key="2">
    <source>
        <dbReference type="EMBL" id="MBK6299930.1"/>
    </source>
</evidence>
<evidence type="ECO:0000256" key="1">
    <source>
        <dbReference type="SAM" id="Phobius"/>
    </source>
</evidence>
<keyword evidence="1" id="KW-1133">Transmembrane helix</keyword>
<protein>
    <submittedName>
        <fullName evidence="2">Uncharacterized protein</fullName>
    </submittedName>
</protein>
<keyword evidence="1" id="KW-0812">Transmembrane</keyword>
<proteinExistence type="predicted"/>
<gene>
    <name evidence="2" type="ORF">IPF40_02365</name>
</gene>